<dbReference type="PRINTS" id="PR00032">
    <property type="entry name" value="HTHARAC"/>
</dbReference>
<dbReference type="AlphaFoldDB" id="A0A2U1B6Q7"/>
<dbReference type="InterPro" id="IPR018060">
    <property type="entry name" value="HTH_AraC"/>
</dbReference>
<evidence type="ECO:0000259" key="4">
    <source>
        <dbReference type="PROSITE" id="PS01124"/>
    </source>
</evidence>
<keyword evidence="6" id="KW-1185">Reference proteome</keyword>
<accession>A0A2U1B6Q7</accession>
<dbReference type="GO" id="GO:0043565">
    <property type="term" value="F:sequence-specific DNA binding"/>
    <property type="evidence" value="ECO:0007669"/>
    <property type="project" value="InterPro"/>
</dbReference>
<sequence>MIFSELKRSASRSRHETALLAIEAKFGVGITIHDLYGKIGLAEPGSPLFGRHLHPLECCRWGRRNNPGWNSRCVNDCFRETELHAAKRREPFLKECWTGLCELVVPIQYQKVHQITIFAGVFKGSEPRRSHLPETFEAVYRTLPEPDPEILAGLAELLHTFGTGLLKELETTELSEDNRLARIRRYIANHAHERITLDDVARELFISNSRTRHLITELTGQSFSELLDEVRMNRARRLLLSGERTLAEIADATGYANVHYFSRRFNEYFGEPPGRYRRNHRHDRS</sequence>
<keyword evidence="3" id="KW-0804">Transcription</keyword>
<evidence type="ECO:0000256" key="3">
    <source>
        <dbReference type="ARBA" id="ARBA00023163"/>
    </source>
</evidence>
<dbReference type="PANTHER" id="PTHR43280">
    <property type="entry name" value="ARAC-FAMILY TRANSCRIPTIONAL REGULATOR"/>
    <property type="match status" value="1"/>
</dbReference>
<dbReference type="Gene3D" id="1.10.10.60">
    <property type="entry name" value="Homeodomain-like"/>
    <property type="match status" value="1"/>
</dbReference>
<dbReference type="EMBL" id="QEKH01000007">
    <property type="protein sequence ID" value="PVY44318.1"/>
    <property type="molecule type" value="Genomic_DNA"/>
</dbReference>
<gene>
    <name evidence="5" type="ORF">C8D82_10773</name>
</gene>
<dbReference type="PROSITE" id="PS01124">
    <property type="entry name" value="HTH_ARAC_FAMILY_2"/>
    <property type="match status" value="1"/>
</dbReference>
<protein>
    <submittedName>
        <fullName evidence="5">PocR sensory domain-containing protein</fullName>
    </submittedName>
</protein>
<feature type="domain" description="HTH araC/xylS-type" evidence="4">
    <location>
        <begin position="181"/>
        <end position="279"/>
    </location>
</feature>
<dbReference type="InterPro" id="IPR020449">
    <property type="entry name" value="Tscrpt_reg_AraC-type_HTH"/>
</dbReference>
<comment type="caution">
    <text evidence="5">The sequence shown here is derived from an EMBL/GenBank/DDBJ whole genome shotgun (WGS) entry which is preliminary data.</text>
</comment>
<organism evidence="5 6">
    <name type="scientific">Victivallis vadensis</name>
    <dbReference type="NCBI Taxonomy" id="172901"/>
    <lineage>
        <taxon>Bacteria</taxon>
        <taxon>Pseudomonadati</taxon>
        <taxon>Lentisphaerota</taxon>
        <taxon>Lentisphaeria</taxon>
        <taxon>Victivallales</taxon>
        <taxon>Victivallaceae</taxon>
        <taxon>Victivallis</taxon>
    </lineage>
</organism>
<name>A0A2U1B6Q7_9BACT</name>
<evidence type="ECO:0000313" key="5">
    <source>
        <dbReference type="EMBL" id="PVY44318.1"/>
    </source>
</evidence>
<dbReference type="Pfam" id="PF12833">
    <property type="entry name" value="HTH_18"/>
    <property type="match status" value="1"/>
</dbReference>
<dbReference type="InterPro" id="IPR009057">
    <property type="entry name" value="Homeodomain-like_sf"/>
</dbReference>
<evidence type="ECO:0000256" key="2">
    <source>
        <dbReference type="ARBA" id="ARBA00023125"/>
    </source>
</evidence>
<keyword evidence="1" id="KW-0805">Transcription regulation</keyword>
<proteinExistence type="predicted"/>
<keyword evidence="2" id="KW-0238">DNA-binding</keyword>
<reference evidence="5 6" key="1">
    <citation type="submission" date="2018-04" db="EMBL/GenBank/DDBJ databases">
        <title>Genomic Encyclopedia of Type Strains, Phase IV (KMG-IV): sequencing the most valuable type-strain genomes for metagenomic binning, comparative biology and taxonomic classification.</title>
        <authorList>
            <person name="Goeker M."/>
        </authorList>
    </citation>
    <scope>NUCLEOTIDE SEQUENCE [LARGE SCALE GENOMIC DNA]</scope>
    <source>
        <strain evidence="5 6">DSM 14823</strain>
    </source>
</reference>
<dbReference type="SMART" id="SM00342">
    <property type="entry name" value="HTH_ARAC"/>
    <property type="match status" value="1"/>
</dbReference>
<dbReference type="SUPFAM" id="SSF46689">
    <property type="entry name" value="Homeodomain-like"/>
    <property type="match status" value="1"/>
</dbReference>
<dbReference type="GeneID" id="78297435"/>
<dbReference type="GO" id="GO:0003700">
    <property type="term" value="F:DNA-binding transcription factor activity"/>
    <property type="evidence" value="ECO:0007669"/>
    <property type="project" value="InterPro"/>
</dbReference>
<dbReference type="PANTHER" id="PTHR43280:SF2">
    <property type="entry name" value="HTH-TYPE TRANSCRIPTIONAL REGULATOR EXSA"/>
    <property type="match status" value="1"/>
</dbReference>
<dbReference type="InterPro" id="IPR018771">
    <property type="entry name" value="PocR_dom"/>
</dbReference>
<dbReference type="RefSeq" id="WP_165832855.1">
    <property type="nucleotide sequence ID" value="NZ_QEKH01000007.1"/>
</dbReference>
<dbReference type="InterPro" id="IPR018062">
    <property type="entry name" value="HTH_AraC-typ_CS"/>
</dbReference>
<evidence type="ECO:0000256" key="1">
    <source>
        <dbReference type="ARBA" id="ARBA00023015"/>
    </source>
</evidence>
<dbReference type="Proteomes" id="UP000245959">
    <property type="component" value="Unassembled WGS sequence"/>
</dbReference>
<dbReference type="Pfam" id="PF10114">
    <property type="entry name" value="PocR"/>
    <property type="match status" value="1"/>
</dbReference>
<evidence type="ECO:0000313" key="6">
    <source>
        <dbReference type="Proteomes" id="UP000245959"/>
    </source>
</evidence>
<dbReference type="PROSITE" id="PS00041">
    <property type="entry name" value="HTH_ARAC_FAMILY_1"/>
    <property type="match status" value="1"/>
</dbReference>